<sequence>MPSSQSEFICVAGCKRAFHTQAHYAWHYHTCPVHLSKTSKATAGLRSKTFELVSKPGSSRNISAQKSFGWLREGGRKLFRKQQRKDDDYISASDSHSSGCTHGIPLGQSLRASRNLPSDSHDVTSVSPPPMSSPIPSSPMAALDDMDVDLPPFDTDIDFPELSKKWHRHPTAKIIAA</sequence>
<proteinExistence type="predicted"/>
<accession>A0AA39U6E3</accession>
<feature type="region of interest" description="Disordered" evidence="1">
    <location>
        <begin position="81"/>
        <end position="147"/>
    </location>
</feature>
<dbReference type="Proteomes" id="UP001175227">
    <property type="component" value="Unassembled WGS sequence"/>
</dbReference>
<protein>
    <submittedName>
        <fullName evidence="2">Uncharacterized protein</fullName>
    </submittedName>
</protein>
<dbReference type="EMBL" id="JAUEPR010000048">
    <property type="protein sequence ID" value="KAK0471674.1"/>
    <property type="molecule type" value="Genomic_DNA"/>
</dbReference>
<organism evidence="2 3">
    <name type="scientific">Armillaria novae-zelandiae</name>
    <dbReference type="NCBI Taxonomy" id="153914"/>
    <lineage>
        <taxon>Eukaryota</taxon>
        <taxon>Fungi</taxon>
        <taxon>Dikarya</taxon>
        <taxon>Basidiomycota</taxon>
        <taxon>Agaricomycotina</taxon>
        <taxon>Agaricomycetes</taxon>
        <taxon>Agaricomycetidae</taxon>
        <taxon>Agaricales</taxon>
        <taxon>Marasmiineae</taxon>
        <taxon>Physalacriaceae</taxon>
        <taxon>Armillaria</taxon>
    </lineage>
</organism>
<reference evidence="2" key="1">
    <citation type="submission" date="2023-06" db="EMBL/GenBank/DDBJ databases">
        <authorList>
            <consortium name="Lawrence Berkeley National Laboratory"/>
            <person name="Ahrendt S."/>
            <person name="Sahu N."/>
            <person name="Indic B."/>
            <person name="Wong-Bajracharya J."/>
            <person name="Merenyi Z."/>
            <person name="Ke H.-M."/>
            <person name="Monk M."/>
            <person name="Kocsube S."/>
            <person name="Drula E."/>
            <person name="Lipzen A."/>
            <person name="Balint B."/>
            <person name="Henrissat B."/>
            <person name="Andreopoulos B."/>
            <person name="Martin F.M."/>
            <person name="Harder C.B."/>
            <person name="Rigling D."/>
            <person name="Ford K.L."/>
            <person name="Foster G.D."/>
            <person name="Pangilinan J."/>
            <person name="Papanicolaou A."/>
            <person name="Barry K."/>
            <person name="LaButti K."/>
            <person name="Viragh M."/>
            <person name="Koriabine M."/>
            <person name="Yan M."/>
            <person name="Riley R."/>
            <person name="Champramary S."/>
            <person name="Plett K.L."/>
            <person name="Tsai I.J."/>
            <person name="Slot J."/>
            <person name="Sipos G."/>
            <person name="Plett J."/>
            <person name="Nagy L.G."/>
            <person name="Grigoriev I.V."/>
        </authorList>
    </citation>
    <scope>NUCLEOTIDE SEQUENCE</scope>
    <source>
        <strain evidence="2">ICMP 16352</strain>
    </source>
</reference>
<dbReference type="AlphaFoldDB" id="A0AA39U6E3"/>
<evidence type="ECO:0000313" key="3">
    <source>
        <dbReference type="Proteomes" id="UP001175227"/>
    </source>
</evidence>
<feature type="compositionally biased region" description="Pro residues" evidence="1">
    <location>
        <begin position="127"/>
        <end position="137"/>
    </location>
</feature>
<keyword evidence="3" id="KW-1185">Reference proteome</keyword>
<gene>
    <name evidence="2" type="ORF">IW261DRAFT_1571727</name>
</gene>
<comment type="caution">
    <text evidence="2">The sequence shown here is derived from an EMBL/GenBank/DDBJ whole genome shotgun (WGS) entry which is preliminary data.</text>
</comment>
<evidence type="ECO:0000256" key="1">
    <source>
        <dbReference type="SAM" id="MobiDB-lite"/>
    </source>
</evidence>
<name>A0AA39U6E3_9AGAR</name>
<evidence type="ECO:0000313" key="2">
    <source>
        <dbReference type="EMBL" id="KAK0471674.1"/>
    </source>
</evidence>